<dbReference type="EMBL" id="JABFMS010000001">
    <property type="protein sequence ID" value="NUT79354.1"/>
    <property type="molecule type" value="Genomic_DNA"/>
</dbReference>
<accession>A0AAJ3KTL4</accession>
<feature type="transmembrane region" description="Helical" evidence="1">
    <location>
        <begin position="96"/>
        <end position="114"/>
    </location>
</feature>
<dbReference type="AlphaFoldDB" id="A0AAJ3KTL4"/>
<keyword evidence="1" id="KW-0812">Transmembrane</keyword>
<comment type="caution">
    <text evidence="2">The sequence shown here is derived from an EMBL/GenBank/DDBJ whole genome shotgun (WGS) entry which is preliminary data.</text>
</comment>
<feature type="transmembrane region" description="Helical" evidence="1">
    <location>
        <begin position="12"/>
        <end position="33"/>
    </location>
</feature>
<dbReference type="Proteomes" id="UP000562723">
    <property type="component" value="Unassembled WGS sequence"/>
</dbReference>
<keyword evidence="1" id="KW-0472">Membrane</keyword>
<name>A0AAJ3KTL4_9PSED</name>
<evidence type="ECO:0000256" key="1">
    <source>
        <dbReference type="SAM" id="Phobius"/>
    </source>
</evidence>
<dbReference type="RefSeq" id="WP_058544814.1">
    <property type="nucleotide sequence ID" value="NZ_JABFMS010000001.1"/>
</dbReference>
<gene>
    <name evidence="2" type="ORF">HNO85_00210</name>
</gene>
<keyword evidence="1" id="KW-1133">Transmembrane helix</keyword>
<feature type="transmembrane region" description="Helical" evidence="1">
    <location>
        <begin position="45"/>
        <end position="67"/>
    </location>
</feature>
<protein>
    <submittedName>
        <fullName evidence="2">Uncharacterized protein</fullName>
    </submittedName>
</protein>
<organism evidence="2 3">
    <name type="scientific">Pseudomonas brassicacearum</name>
    <dbReference type="NCBI Taxonomy" id="930166"/>
    <lineage>
        <taxon>Bacteria</taxon>
        <taxon>Pseudomonadati</taxon>
        <taxon>Pseudomonadota</taxon>
        <taxon>Gammaproteobacteria</taxon>
        <taxon>Pseudomonadales</taxon>
        <taxon>Pseudomonadaceae</taxon>
        <taxon>Pseudomonas</taxon>
    </lineage>
</organism>
<reference evidence="2 3" key="1">
    <citation type="journal article" date="2020" name="Front. Plant Sci.">
        <title>Isolation of Rhizosphere Bacteria That Improve Quality and Water Stress Tolerance in Greenhouse Ornamentals.</title>
        <authorList>
            <person name="Nordstedt N.P."/>
            <person name="Jones M.L."/>
        </authorList>
    </citation>
    <scope>NUCLEOTIDE SEQUENCE [LARGE SCALE GENOMIC DNA]</scope>
    <source>
        <strain evidence="2 3">C2F7</strain>
    </source>
</reference>
<proteinExistence type="predicted"/>
<evidence type="ECO:0000313" key="2">
    <source>
        <dbReference type="EMBL" id="NUT79354.1"/>
    </source>
</evidence>
<evidence type="ECO:0000313" key="3">
    <source>
        <dbReference type="Proteomes" id="UP000562723"/>
    </source>
</evidence>
<feature type="transmembrane region" description="Helical" evidence="1">
    <location>
        <begin position="74"/>
        <end position="90"/>
    </location>
</feature>
<sequence length="127" mass="14079">MNTKKIHALTLMGISITVVGAVQILLYEAMIIIEQARSGSIPYQLSAEILFVVLIHALFITVIPLLLVIRNKILASYIVLVIFLSIYVQFVASVNIAGVVIAIIILSVLIFYALQKASFAIRYFRSK</sequence>